<proteinExistence type="predicted"/>
<dbReference type="GO" id="GO:0005829">
    <property type="term" value="C:cytosol"/>
    <property type="evidence" value="ECO:0007669"/>
    <property type="project" value="TreeGrafter"/>
</dbReference>
<evidence type="ECO:0000313" key="3">
    <source>
        <dbReference type="EMBL" id="MBB4661586.1"/>
    </source>
</evidence>
<dbReference type="PROSITE" id="PS51197">
    <property type="entry name" value="HTH_RRF2_2"/>
    <property type="match status" value="1"/>
</dbReference>
<reference evidence="3 4" key="1">
    <citation type="submission" date="2020-08" db="EMBL/GenBank/DDBJ databases">
        <title>Genomic Encyclopedia of Archaeal and Bacterial Type Strains, Phase II (KMG-II): from individual species to whole genera.</title>
        <authorList>
            <person name="Goeker M."/>
        </authorList>
    </citation>
    <scope>NUCLEOTIDE SEQUENCE [LARGE SCALE GENOMIC DNA]</scope>
    <source>
        <strain evidence="3 4">DSM 23288</strain>
    </source>
</reference>
<dbReference type="EMBL" id="JACHNU010000001">
    <property type="protein sequence ID" value="MBB4661586.1"/>
    <property type="molecule type" value="Genomic_DNA"/>
</dbReference>
<keyword evidence="1" id="KW-0238">DNA-binding</keyword>
<name>A0A840I9Q3_9ACTN</name>
<evidence type="ECO:0000256" key="1">
    <source>
        <dbReference type="ARBA" id="ARBA00023125"/>
    </source>
</evidence>
<dbReference type="SUPFAM" id="SSF46785">
    <property type="entry name" value="Winged helix' DNA-binding domain"/>
    <property type="match status" value="1"/>
</dbReference>
<dbReference type="PANTHER" id="PTHR33221:SF5">
    <property type="entry name" value="HTH-TYPE TRANSCRIPTIONAL REGULATOR ISCR"/>
    <property type="match status" value="1"/>
</dbReference>
<dbReference type="InterPro" id="IPR000944">
    <property type="entry name" value="Tscrpt_reg_Rrf2"/>
</dbReference>
<feature type="compositionally biased region" description="Low complexity" evidence="2">
    <location>
        <begin position="158"/>
        <end position="175"/>
    </location>
</feature>
<dbReference type="GO" id="GO:0003677">
    <property type="term" value="F:DNA binding"/>
    <property type="evidence" value="ECO:0007669"/>
    <property type="project" value="UniProtKB-KW"/>
</dbReference>
<dbReference type="AlphaFoldDB" id="A0A840I9Q3"/>
<sequence>MIFSSKAEYGVRLMVELGRQDPGQPVSLKAIAAAENLPLAYLEQVVARLKKAELVRSARGAHGGYWLARPAEEITMDEVVLALEGAIAPMECFVNEQTERVLCSHLEHRSPDHTCATKLLWMRVQGGVVRSLQTTSLAELVEFSRREGTPRPQAAASPGAPLQVAAPAAPATPAA</sequence>
<dbReference type="Gene3D" id="1.10.10.10">
    <property type="entry name" value="Winged helix-like DNA-binding domain superfamily/Winged helix DNA-binding domain"/>
    <property type="match status" value="1"/>
</dbReference>
<gene>
    <name evidence="3" type="ORF">BDZ31_001159</name>
</gene>
<dbReference type="InterPro" id="IPR036388">
    <property type="entry name" value="WH-like_DNA-bd_sf"/>
</dbReference>
<feature type="region of interest" description="Disordered" evidence="2">
    <location>
        <begin position="145"/>
        <end position="175"/>
    </location>
</feature>
<dbReference type="Pfam" id="PF02082">
    <property type="entry name" value="Rrf2"/>
    <property type="match status" value="1"/>
</dbReference>
<organism evidence="3 4">
    <name type="scientific">Conexibacter arvalis</name>
    <dbReference type="NCBI Taxonomy" id="912552"/>
    <lineage>
        <taxon>Bacteria</taxon>
        <taxon>Bacillati</taxon>
        <taxon>Actinomycetota</taxon>
        <taxon>Thermoleophilia</taxon>
        <taxon>Solirubrobacterales</taxon>
        <taxon>Conexibacteraceae</taxon>
        <taxon>Conexibacter</taxon>
    </lineage>
</organism>
<keyword evidence="4" id="KW-1185">Reference proteome</keyword>
<comment type="caution">
    <text evidence="3">The sequence shown here is derived from an EMBL/GenBank/DDBJ whole genome shotgun (WGS) entry which is preliminary data.</text>
</comment>
<dbReference type="PANTHER" id="PTHR33221">
    <property type="entry name" value="WINGED HELIX-TURN-HELIX TRANSCRIPTIONAL REGULATOR, RRF2 FAMILY"/>
    <property type="match status" value="1"/>
</dbReference>
<evidence type="ECO:0000313" key="4">
    <source>
        <dbReference type="Proteomes" id="UP000585272"/>
    </source>
</evidence>
<accession>A0A840I9Q3</accession>
<dbReference type="NCBIfam" id="TIGR00738">
    <property type="entry name" value="rrf2_super"/>
    <property type="match status" value="1"/>
</dbReference>
<dbReference type="Proteomes" id="UP000585272">
    <property type="component" value="Unassembled WGS sequence"/>
</dbReference>
<dbReference type="RefSeq" id="WP_183339883.1">
    <property type="nucleotide sequence ID" value="NZ_JACHNU010000001.1"/>
</dbReference>
<evidence type="ECO:0000256" key="2">
    <source>
        <dbReference type="SAM" id="MobiDB-lite"/>
    </source>
</evidence>
<dbReference type="InterPro" id="IPR036390">
    <property type="entry name" value="WH_DNA-bd_sf"/>
</dbReference>
<protein>
    <submittedName>
        <fullName evidence="3">Rrf2 family protein</fullName>
    </submittedName>
</protein>
<dbReference type="GO" id="GO:0003700">
    <property type="term" value="F:DNA-binding transcription factor activity"/>
    <property type="evidence" value="ECO:0007669"/>
    <property type="project" value="TreeGrafter"/>
</dbReference>